<dbReference type="Proteomes" id="UP001562065">
    <property type="component" value="Unassembled WGS sequence"/>
</dbReference>
<keyword evidence="1" id="KW-0732">Signal</keyword>
<evidence type="ECO:0000256" key="1">
    <source>
        <dbReference type="SAM" id="SignalP"/>
    </source>
</evidence>
<dbReference type="EMBL" id="JBGCUO010000001">
    <property type="protein sequence ID" value="MEY1661754.1"/>
    <property type="molecule type" value="Genomic_DNA"/>
</dbReference>
<protein>
    <submittedName>
        <fullName evidence="2">DUF1302 domain-containing protein</fullName>
    </submittedName>
</protein>
<name>A0ABV4AFY9_9GAMM</name>
<dbReference type="RefSeq" id="WP_369455003.1">
    <property type="nucleotide sequence ID" value="NZ_JBGCUO010000001.1"/>
</dbReference>
<organism evidence="2 3">
    <name type="scientific">Isoalcanivorax beigongshangi</name>
    <dbReference type="NCBI Taxonomy" id="3238810"/>
    <lineage>
        <taxon>Bacteria</taxon>
        <taxon>Pseudomonadati</taxon>
        <taxon>Pseudomonadota</taxon>
        <taxon>Gammaproteobacteria</taxon>
        <taxon>Oceanospirillales</taxon>
        <taxon>Alcanivoracaceae</taxon>
        <taxon>Isoalcanivorax</taxon>
    </lineage>
</organism>
<gene>
    <name evidence="2" type="ORF">AB5I84_06290</name>
</gene>
<dbReference type="InterPro" id="IPR010727">
    <property type="entry name" value="DUF1302"/>
</dbReference>
<dbReference type="Pfam" id="PF06980">
    <property type="entry name" value="DUF1302"/>
    <property type="match status" value="1"/>
</dbReference>
<keyword evidence="3" id="KW-1185">Reference proteome</keyword>
<evidence type="ECO:0000313" key="3">
    <source>
        <dbReference type="Proteomes" id="UP001562065"/>
    </source>
</evidence>
<proteinExistence type="predicted"/>
<sequence length="666" mass="72871">MHIQSLLKKRLPWAVALATAALSFPVHAFELQFDEPALSGRLDTSLSLGALWRTESRDRMLAATDDIVYMQMNGYGTQINRNDANNNFDPGLASLVGKITSELAVDFNGQYGVFLRGTSFYDHVIMDSGHDGGRLMRSGPNPSLGGTNRYATYSDYANNGLGSRFSDSARRNSGQRSRMLDAYVWGEFDLADRPLMVRAGRQVINWGEALFLQNGINSANYIDLAALRQPGAEIKEALLPLGSLYFSYGLTSNLTAEAFYQWEWKNTEDAPVGTYYSTHDAFPGKGAEHVIVDGRLIALSAGAPQLADAFAQYTALRYGNDYGFENTQVTVDRGRDRDAKDQGQFGLAARYFSDRLNGTEFGFYYTRTHAKLPYVGARLDQLMIGGGAAATAQMIDDTQYNMVYGEDIDMFGMSFSANIGTVALSGEVAYRPKQPIINEVGDNLIQNLASIAAQAGLAGQAPTVKNLTSHCVRDRIGGSCLSAGDAVHAGQMYYFYEEAKMTNVSLVSIFNLGPRLGTDGTMFIMELGAEHAGGLPRHAADGTKLYYSSTAAINETEARIQSPNNVYSTYLDRFSWGYRAALRADYNNVFAGVSMHPTLTFAHDVEGNSVMGGNFMEDRKAATLGVNFVYRNNLEVGVQGTSFWGAGYSNKLRDRDNASVSVKYAF</sequence>
<accession>A0ABV4AFY9</accession>
<feature type="signal peptide" evidence="1">
    <location>
        <begin position="1"/>
        <end position="28"/>
    </location>
</feature>
<evidence type="ECO:0000313" key="2">
    <source>
        <dbReference type="EMBL" id="MEY1661754.1"/>
    </source>
</evidence>
<feature type="chain" id="PRO_5045808011" evidence="1">
    <location>
        <begin position="29"/>
        <end position="666"/>
    </location>
</feature>
<comment type="caution">
    <text evidence="2">The sequence shown here is derived from an EMBL/GenBank/DDBJ whole genome shotgun (WGS) entry which is preliminary data.</text>
</comment>
<reference evidence="2 3" key="1">
    <citation type="submission" date="2024-07" db="EMBL/GenBank/DDBJ databases">
        <authorList>
            <person name="Ren Q."/>
        </authorList>
    </citation>
    <scope>NUCLEOTIDE SEQUENCE [LARGE SCALE GENOMIC DNA]</scope>
    <source>
        <strain evidence="2 3">REN37</strain>
    </source>
</reference>